<name>A0A1R2AQI6_9CILI</name>
<protein>
    <submittedName>
        <fullName evidence="1">Uncharacterized protein</fullName>
    </submittedName>
</protein>
<accession>A0A1R2AQI6</accession>
<gene>
    <name evidence="1" type="ORF">SteCoe_36224</name>
</gene>
<comment type="caution">
    <text evidence="1">The sequence shown here is derived from an EMBL/GenBank/DDBJ whole genome shotgun (WGS) entry which is preliminary data.</text>
</comment>
<evidence type="ECO:0000313" key="2">
    <source>
        <dbReference type="Proteomes" id="UP000187209"/>
    </source>
</evidence>
<evidence type="ECO:0000313" key="1">
    <source>
        <dbReference type="EMBL" id="OMJ66803.1"/>
    </source>
</evidence>
<reference evidence="1 2" key="1">
    <citation type="submission" date="2016-11" db="EMBL/GenBank/DDBJ databases">
        <title>The macronuclear genome of Stentor coeruleus: a giant cell with tiny introns.</title>
        <authorList>
            <person name="Slabodnick M."/>
            <person name="Ruby J.G."/>
            <person name="Reiff S.B."/>
            <person name="Swart E.C."/>
            <person name="Gosai S."/>
            <person name="Prabakaran S."/>
            <person name="Witkowska E."/>
            <person name="Larue G.E."/>
            <person name="Fisher S."/>
            <person name="Freeman R.M."/>
            <person name="Gunawardena J."/>
            <person name="Chu W."/>
            <person name="Stover N.A."/>
            <person name="Gregory B.D."/>
            <person name="Nowacki M."/>
            <person name="Derisi J."/>
            <person name="Roy S.W."/>
            <person name="Marshall W.F."/>
            <person name="Sood P."/>
        </authorList>
    </citation>
    <scope>NUCLEOTIDE SEQUENCE [LARGE SCALE GENOMIC DNA]</scope>
    <source>
        <strain evidence="1">WM001</strain>
    </source>
</reference>
<dbReference type="EMBL" id="MPUH01001629">
    <property type="protein sequence ID" value="OMJ66803.1"/>
    <property type="molecule type" value="Genomic_DNA"/>
</dbReference>
<organism evidence="1 2">
    <name type="scientific">Stentor coeruleus</name>
    <dbReference type="NCBI Taxonomy" id="5963"/>
    <lineage>
        <taxon>Eukaryota</taxon>
        <taxon>Sar</taxon>
        <taxon>Alveolata</taxon>
        <taxon>Ciliophora</taxon>
        <taxon>Postciliodesmatophora</taxon>
        <taxon>Heterotrichea</taxon>
        <taxon>Heterotrichida</taxon>
        <taxon>Stentoridae</taxon>
        <taxon>Stentor</taxon>
    </lineage>
</organism>
<dbReference type="AlphaFoldDB" id="A0A1R2AQI6"/>
<proteinExistence type="predicted"/>
<keyword evidence="2" id="KW-1185">Reference proteome</keyword>
<sequence length="136" mass="16015">MSSIISPKTPKEIFVSQAVDNFKQGKLIKQVTFQNNQVIATLVENSLNYADIEFGSYSSHVSSLYDYCQNKQIDLIMEYSFKPYHELKIFFFDRLACDYKIKMFQIFTNFAEPIAYNFVFKQINKIFQKNTKQATR</sequence>
<dbReference type="Proteomes" id="UP000187209">
    <property type="component" value="Unassembled WGS sequence"/>
</dbReference>